<sequence length="410" mass="46594">MESFSSTKPTKHSSNLSEMVHRFARLCRLKSVGVVSASIPVVNPSIEGHCSTSTSTSTSTEETESKVHPHTVDEEEDPLTVIFEAVSSLKWAYVRLQEAHIPFDLDKFSSADAFIMAELKSLAQIESSYQEKQKDCVLGCGFPPKSDLCEEIAEKERLLEELQSRIRSQDSEILCLSKQIDEMDRENAKSQLLSPAVVCDAFESASKSIHDFAKPLIGLMKASNWDLSRAVKAIENGVSYAERSHKKYAFEAYICRKMFDKLQQFSPEFDNVDSIMVMRDPFEALIEDPDSVFGRFCRDKYLTVVHSKMEASFFGNLDQRVFVSNGGHPNTPLYKAFVKMARWVWVVLVMLAGSDRTAEMFRVERGTAFNETYMESVVKMEERRLNKVGLMVMPGLRYRETIIRSKVYIQ</sequence>
<dbReference type="AlphaFoldDB" id="A0AAV9CBI4"/>
<protein>
    <recommendedName>
        <fullName evidence="7">DUF641 domain-containing protein</fullName>
    </recommendedName>
</protein>
<dbReference type="InterPro" id="IPR040225">
    <property type="entry name" value="GIL1-like"/>
</dbReference>
<dbReference type="Pfam" id="PF04859">
    <property type="entry name" value="DUF641"/>
    <property type="match status" value="1"/>
</dbReference>
<dbReference type="GO" id="GO:0009639">
    <property type="term" value="P:response to red or far red light"/>
    <property type="evidence" value="ECO:0007669"/>
    <property type="project" value="InterPro"/>
</dbReference>
<evidence type="ECO:0000256" key="2">
    <source>
        <dbReference type="SAM" id="MobiDB-lite"/>
    </source>
</evidence>
<keyword evidence="1" id="KW-0175">Coiled coil</keyword>
<accession>A0AAV9CBI4</accession>
<dbReference type="PANTHER" id="PTHR31161">
    <property type="entry name" value="PROTEIN GRAVITROPIC IN THE LIGHT 1"/>
    <property type="match status" value="1"/>
</dbReference>
<dbReference type="InterPro" id="IPR056813">
    <property type="entry name" value="GIL1_IRKI_C"/>
</dbReference>
<feature type="coiled-coil region" evidence="1">
    <location>
        <begin position="145"/>
        <end position="179"/>
    </location>
</feature>
<feature type="compositionally biased region" description="Basic and acidic residues" evidence="2">
    <location>
        <begin position="63"/>
        <end position="72"/>
    </location>
</feature>
<reference evidence="5" key="1">
    <citation type="journal article" date="2023" name="Nat. Commun.">
        <title>Diploid and tetraploid genomes of Acorus and the evolution of monocots.</title>
        <authorList>
            <person name="Ma L."/>
            <person name="Liu K.W."/>
            <person name="Li Z."/>
            <person name="Hsiao Y.Y."/>
            <person name="Qi Y."/>
            <person name="Fu T."/>
            <person name="Tang G.D."/>
            <person name="Zhang D."/>
            <person name="Sun W.H."/>
            <person name="Liu D.K."/>
            <person name="Li Y."/>
            <person name="Chen G.Z."/>
            <person name="Liu X.D."/>
            <person name="Liao X.Y."/>
            <person name="Jiang Y.T."/>
            <person name="Yu X."/>
            <person name="Hao Y."/>
            <person name="Huang J."/>
            <person name="Zhao X.W."/>
            <person name="Ke S."/>
            <person name="Chen Y.Y."/>
            <person name="Wu W.L."/>
            <person name="Hsu J.L."/>
            <person name="Lin Y.F."/>
            <person name="Huang M.D."/>
            <person name="Li C.Y."/>
            <person name="Huang L."/>
            <person name="Wang Z.W."/>
            <person name="Zhao X."/>
            <person name="Zhong W.Y."/>
            <person name="Peng D.H."/>
            <person name="Ahmad S."/>
            <person name="Lan S."/>
            <person name="Zhang J.S."/>
            <person name="Tsai W.C."/>
            <person name="Van de Peer Y."/>
            <person name="Liu Z.J."/>
        </authorList>
    </citation>
    <scope>NUCLEOTIDE SEQUENCE</scope>
    <source>
        <strain evidence="5">CP</strain>
    </source>
</reference>
<dbReference type="InterPro" id="IPR006943">
    <property type="entry name" value="DUF641_pln"/>
</dbReference>
<gene>
    <name evidence="5" type="ORF">QJS10_CPB20g00138</name>
</gene>
<evidence type="ECO:0000259" key="3">
    <source>
        <dbReference type="Pfam" id="PF04859"/>
    </source>
</evidence>
<organism evidence="5 6">
    <name type="scientific">Acorus calamus</name>
    <name type="common">Sweet flag</name>
    <dbReference type="NCBI Taxonomy" id="4465"/>
    <lineage>
        <taxon>Eukaryota</taxon>
        <taxon>Viridiplantae</taxon>
        <taxon>Streptophyta</taxon>
        <taxon>Embryophyta</taxon>
        <taxon>Tracheophyta</taxon>
        <taxon>Spermatophyta</taxon>
        <taxon>Magnoliopsida</taxon>
        <taxon>Liliopsida</taxon>
        <taxon>Acoraceae</taxon>
        <taxon>Acorus</taxon>
    </lineage>
</organism>
<evidence type="ECO:0008006" key="7">
    <source>
        <dbReference type="Google" id="ProtNLM"/>
    </source>
</evidence>
<comment type="caution">
    <text evidence="5">The sequence shown here is derived from an EMBL/GenBank/DDBJ whole genome shotgun (WGS) entry which is preliminary data.</text>
</comment>
<evidence type="ECO:0000313" key="5">
    <source>
        <dbReference type="EMBL" id="KAK1286260.1"/>
    </source>
</evidence>
<evidence type="ECO:0000313" key="6">
    <source>
        <dbReference type="Proteomes" id="UP001180020"/>
    </source>
</evidence>
<dbReference type="Pfam" id="PF24994">
    <property type="entry name" value="GIL1_IRKI_C"/>
    <property type="match status" value="1"/>
</dbReference>
<evidence type="ECO:0000259" key="4">
    <source>
        <dbReference type="Pfam" id="PF24994"/>
    </source>
</evidence>
<evidence type="ECO:0000256" key="1">
    <source>
        <dbReference type="SAM" id="Coils"/>
    </source>
</evidence>
<dbReference type="GO" id="GO:0009959">
    <property type="term" value="P:negative gravitropism"/>
    <property type="evidence" value="ECO:0007669"/>
    <property type="project" value="InterPro"/>
</dbReference>
<name>A0AAV9CBI4_ACOCL</name>
<dbReference type="Proteomes" id="UP001180020">
    <property type="component" value="Unassembled WGS sequence"/>
</dbReference>
<keyword evidence="6" id="KW-1185">Reference proteome</keyword>
<feature type="domain" description="DUF641" evidence="3">
    <location>
        <begin position="73"/>
        <end position="189"/>
    </location>
</feature>
<dbReference type="EMBL" id="JAUJYO010000020">
    <property type="protein sequence ID" value="KAK1286260.1"/>
    <property type="molecule type" value="Genomic_DNA"/>
</dbReference>
<proteinExistence type="predicted"/>
<reference evidence="5" key="2">
    <citation type="submission" date="2023-06" db="EMBL/GenBank/DDBJ databases">
        <authorList>
            <person name="Ma L."/>
            <person name="Liu K.-W."/>
            <person name="Li Z."/>
            <person name="Hsiao Y.-Y."/>
            <person name="Qi Y."/>
            <person name="Fu T."/>
            <person name="Tang G."/>
            <person name="Zhang D."/>
            <person name="Sun W.-H."/>
            <person name="Liu D.-K."/>
            <person name="Li Y."/>
            <person name="Chen G.-Z."/>
            <person name="Liu X.-D."/>
            <person name="Liao X.-Y."/>
            <person name="Jiang Y.-T."/>
            <person name="Yu X."/>
            <person name="Hao Y."/>
            <person name="Huang J."/>
            <person name="Zhao X.-W."/>
            <person name="Ke S."/>
            <person name="Chen Y.-Y."/>
            <person name="Wu W.-L."/>
            <person name="Hsu J.-L."/>
            <person name="Lin Y.-F."/>
            <person name="Huang M.-D."/>
            <person name="Li C.-Y."/>
            <person name="Huang L."/>
            <person name="Wang Z.-W."/>
            <person name="Zhao X."/>
            <person name="Zhong W.-Y."/>
            <person name="Peng D.-H."/>
            <person name="Ahmad S."/>
            <person name="Lan S."/>
            <person name="Zhang J.-S."/>
            <person name="Tsai W.-C."/>
            <person name="Van De Peer Y."/>
            <person name="Liu Z.-J."/>
        </authorList>
    </citation>
    <scope>NUCLEOTIDE SEQUENCE</scope>
    <source>
        <strain evidence="5">CP</strain>
        <tissue evidence="5">Leaves</tissue>
    </source>
</reference>
<feature type="compositionally biased region" description="Low complexity" evidence="2">
    <location>
        <begin position="51"/>
        <end position="60"/>
    </location>
</feature>
<feature type="region of interest" description="Disordered" evidence="2">
    <location>
        <begin position="49"/>
        <end position="73"/>
    </location>
</feature>
<feature type="domain" description="GIL1/IRKI C-terminal" evidence="4">
    <location>
        <begin position="360"/>
        <end position="408"/>
    </location>
</feature>